<comment type="subcellular location">
    <subcellularLocation>
        <location evidence="1">Cell inner membrane</location>
        <topology evidence="1">Single-pass membrane protein</topology>
    </subcellularLocation>
</comment>
<proteinExistence type="inferred from homology"/>
<name>A0ABY4TQD2_9SPHN</name>
<dbReference type="InterPro" id="IPR023229">
    <property type="entry name" value="T2SS_M_periplasmic_sf"/>
</dbReference>
<evidence type="ECO:0000313" key="11">
    <source>
        <dbReference type="EMBL" id="URW74582.1"/>
    </source>
</evidence>
<protein>
    <submittedName>
        <fullName evidence="11">Type II secretion system protein M</fullName>
    </submittedName>
</protein>
<evidence type="ECO:0000256" key="8">
    <source>
        <dbReference type="ARBA" id="ARBA00022989"/>
    </source>
</evidence>
<keyword evidence="12" id="KW-1185">Reference proteome</keyword>
<organism evidence="11 12">
    <name type="scientific">Sphingomonas donggukensis</name>
    <dbReference type="NCBI Taxonomy" id="2949093"/>
    <lineage>
        <taxon>Bacteria</taxon>
        <taxon>Pseudomonadati</taxon>
        <taxon>Pseudomonadota</taxon>
        <taxon>Alphaproteobacteria</taxon>
        <taxon>Sphingomonadales</taxon>
        <taxon>Sphingomonadaceae</taxon>
        <taxon>Sphingomonas</taxon>
    </lineage>
</organism>
<dbReference type="RefSeq" id="WP_250749153.1">
    <property type="nucleotide sequence ID" value="NZ_CP098401.1"/>
</dbReference>
<keyword evidence="6 10" id="KW-0812">Transmembrane</keyword>
<dbReference type="Gene3D" id="3.30.1360.100">
    <property type="entry name" value="General secretion pathway protein M, EpsM"/>
    <property type="match status" value="1"/>
</dbReference>
<evidence type="ECO:0000256" key="9">
    <source>
        <dbReference type="ARBA" id="ARBA00023136"/>
    </source>
</evidence>
<evidence type="ECO:0000256" key="1">
    <source>
        <dbReference type="ARBA" id="ARBA00004377"/>
    </source>
</evidence>
<reference evidence="11" key="1">
    <citation type="submission" date="2022-05" db="EMBL/GenBank/DDBJ databases">
        <title>Sphingomonas sp. strain RMG20 Genome sequencing and assembly.</title>
        <authorList>
            <person name="Kim I."/>
        </authorList>
    </citation>
    <scope>NUCLEOTIDE SEQUENCE</scope>
    <source>
        <strain evidence="11">RMG20</strain>
    </source>
</reference>
<dbReference type="SUPFAM" id="SSF103054">
    <property type="entry name" value="General secretion pathway protein M, EpsM"/>
    <property type="match status" value="1"/>
</dbReference>
<keyword evidence="8 10" id="KW-1133">Transmembrane helix</keyword>
<dbReference type="EMBL" id="CP098401">
    <property type="protein sequence ID" value="URW74582.1"/>
    <property type="molecule type" value="Genomic_DNA"/>
</dbReference>
<comment type="similarity">
    <text evidence="2">Belongs to the GSP M family.</text>
</comment>
<keyword evidence="3" id="KW-0813">Transport</keyword>
<gene>
    <name evidence="11" type="ORF">M9980_08320</name>
</gene>
<sequence>MKIVRIIELPALEAAWLRLATWWSGLSRREQWLVGTLGVLLALAILVYGVVKPLQASRAQSLADIRTYETLSARVRAAGNLGPAPGPAPRTGSPVEMLTQSAAAYGLTVQVEATPSGVRATVADADYASVMNWMADVARTTGLTATQVDLRRGAAIGRVAAMIEYRG</sequence>
<evidence type="ECO:0000256" key="7">
    <source>
        <dbReference type="ARBA" id="ARBA00022927"/>
    </source>
</evidence>
<keyword evidence="9 10" id="KW-0472">Membrane</keyword>
<dbReference type="InterPro" id="IPR007690">
    <property type="entry name" value="T2SS_GspM"/>
</dbReference>
<feature type="transmembrane region" description="Helical" evidence="10">
    <location>
        <begin position="32"/>
        <end position="51"/>
    </location>
</feature>
<evidence type="ECO:0000256" key="3">
    <source>
        <dbReference type="ARBA" id="ARBA00022448"/>
    </source>
</evidence>
<evidence type="ECO:0000256" key="4">
    <source>
        <dbReference type="ARBA" id="ARBA00022475"/>
    </source>
</evidence>
<dbReference type="Proteomes" id="UP001055580">
    <property type="component" value="Chromosome"/>
</dbReference>
<evidence type="ECO:0000256" key="6">
    <source>
        <dbReference type="ARBA" id="ARBA00022692"/>
    </source>
</evidence>
<keyword evidence="5" id="KW-0997">Cell inner membrane</keyword>
<keyword evidence="7" id="KW-0653">Protein transport</keyword>
<evidence type="ECO:0000256" key="10">
    <source>
        <dbReference type="SAM" id="Phobius"/>
    </source>
</evidence>
<keyword evidence="4" id="KW-1003">Cell membrane</keyword>
<evidence type="ECO:0000313" key="12">
    <source>
        <dbReference type="Proteomes" id="UP001055580"/>
    </source>
</evidence>
<dbReference type="Pfam" id="PF04612">
    <property type="entry name" value="T2SSM"/>
    <property type="match status" value="1"/>
</dbReference>
<accession>A0ABY4TQD2</accession>
<evidence type="ECO:0000256" key="5">
    <source>
        <dbReference type="ARBA" id="ARBA00022519"/>
    </source>
</evidence>
<evidence type="ECO:0000256" key="2">
    <source>
        <dbReference type="ARBA" id="ARBA00010637"/>
    </source>
</evidence>